<dbReference type="InterPro" id="IPR006214">
    <property type="entry name" value="Bax_inhibitor_1-related"/>
</dbReference>
<evidence type="ECO:0000313" key="6">
    <source>
        <dbReference type="EMBL" id="KAG0530375.1"/>
    </source>
</evidence>
<keyword evidence="3 5" id="KW-1133">Transmembrane helix</keyword>
<keyword evidence="4 5" id="KW-0472">Membrane</keyword>
<organism evidence="6 7">
    <name type="scientific">Sorghum bicolor</name>
    <name type="common">Sorghum</name>
    <name type="synonym">Sorghum vulgare</name>
    <dbReference type="NCBI Taxonomy" id="4558"/>
    <lineage>
        <taxon>Eukaryota</taxon>
        <taxon>Viridiplantae</taxon>
        <taxon>Streptophyta</taxon>
        <taxon>Embryophyta</taxon>
        <taxon>Tracheophyta</taxon>
        <taxon>Spermatophyta</taxon>
        <taxon>Magnoliopsida</taxon>
        <taxon>Liliopsida</taxon>
        <taxon>Poales</taxon>
        <taxon>Poaceae</taxon>
        <taxon>PACMAD clade</taxon>
        <taxon>Panicoideae</taxon>
        <taxon>Andropogonodae</taxon>
        <taxon>Andropogoneae</taxon>
        <taxon>Sorghinae</taxon>
        <taxon>Sorghum</taxon>
    </lineage>
</organism>
<dbReference type="Proteomes" id="UP000807115">
    <property type="component" value="Chromosome 5"/>
</dbReference>
<evidence type="ECO:0008006" key="8">
    <source>
        <dbReference type="Google" id="ProtNLM"/>
    </source>
</evidence>
<reference evidence="6" key="1">
    <citation type="journal article" date="2019" name="BMC Genomics">
        <title>A new reference genome for Sorghum bicolor reveals high levels of sequence similarity between sweet and grain genotypes: implications for the genetics of sugar metabolism.</title>
        <authorList>
            <person name="Cooper E.A."/>
            <person name="Brenton Z.W."/>
            <person name="Flinn B.S."/>
            <person name="Jenkins J."/>
            <person name="Shu S."/>
            <person name="Flowers D."/>
            <person name="Luo F."/>
            <person name="Wang Y."/>
            <person name="Xia P."/>
            <person name="Barry K."/>
            <person name="Daum C."/>
            <person name="Lipzen A."/>
            <person name="Yoshinaga Y."/>
            <person name="Schmutz J."/>
            <person name="Saski C."/>
            <person name="Vermerris W."/>
            <person name="Kresovich S."/>
        </authorList>
    </citation>
    <scope>NUCLEOTIDE SEQUENCE</scope>
</reference>
<comment type="subcellular location">
    <subcellularLocation>
        <location evidence="1">Membrane</location>
        <topology evidence="1">Multi-pass membrane protein</topology>
    </subcellularLocation>
</comment>
<feature type="transmembrane region" description="Helical" evidence="5">
    <location>
        <begin position="66"/>
        <end position="89"/>
    </location>
</feature>
<dbReference type="Pfam" id="PF01027">
    <property type="entry name" value="Bax1-I"/>
    <property type="match status" value="1"/>
</dbReference>
<evidence type="ECO:0000256" key="5">
    <source>
        <dbReference type="RuleBase" id="RU004379"/>
    </source>
</evidence>
<proteinExistence type="inferred from homology"/>
<sequence length="271" mass="29392">METPSAARDLEAAVPAAPAAAAAAKAEPKAAAVAGKAEQEKQAAPAAKKVAEEEDPRLRWAFVRKVYAILSLQFALTAAVATVACLVRPIPRFFAVGPPAAVWPTFIVILVSPLIVMFPMLKYREKHPRNLVLLALFTLCCSLSIAVSASTTLGTVVLQATILTASSVVGLTLFTFLAVKRGYDFSFTFPFLFTSLLVLLVYITIQICFPLGRVAMTIYGFLATVVFSGFIVYDTNMLLKRHTYNEYVVAAISLYLDVINLFMAQMSLSCH</sequence>
<dbReference type="PANTHER" id="PTHR23291:SF39">
    <property type="entry name" value="OS11G0581900 PROTEIN"/>
    <property type="match status" value="1"/>
</dbReference>
<dbReference type="AlphaFoldDB" id="A0A921QZY9"/>
<evidence type="ECO:0000256" key="1">
    <source>
        <dbReference type="ARBA" id="ARBA00004141"/>
    </source>
</evidence>
<protein>
    <recommendedName>
        <fullName evidence="8">BI1-like protein</fullName>
    </recommendedName>
</protein>
<gene>
    <name evidence="6" type="ORF">BDA96_05G180700</name>
</gene>
<feature type="transmembrane region" description="Helical" evidence="5">
    <location>
        <begin position="191"/>
        <end position="212"/>
    </location>
</feature>
<feature type="transmembrane region" description="Helical" evidence="5">
    <location>
        <begin position="131"/>
        <end position="150"/>
    </location>
</feature>
<evidence type="ECO:0000256" key="3">
    <source>
        <dbReference type="ARBA" id="ARBA00022989"/>
    </source>
</evidence>
<name>A0A921QZY9_SORBI</name>
<feature type="transmembrane region" description="Helical" evidence="5">
    <location>
        <begin position="218"/>
        <end position="235"/>
    </location>
</feature>
<keyword evidence="2 5" id="KW-0812">Transmembrane</keyword>
<reference evidence="6" key="2">
    <citation type="submission" date="2020-10" db="EMBL/GenBank/DDBJ databases">
        <authorList>
            <person name="Cooper E.A."/>
            <person name="Brenton Z.W."/>
            <person name="Flinn B.S."/>
            <person name="Jenkins J."/>
            <person name="Shu S."/>
            <person name="Flowers D."/>
            <person name="Luo F."/>
            <person name="Wang Y."/>
            <person name="Xia P."/>
            <person name="Barry K."/>
            <person name="Daum C."/>
            <person name="Lipzen A."/>
            <person name="Yoshinaga Y."/>
            <person name="Schmutz J."/>
            <person name="Saski C."/>
            <person name="Vermerris W."/>
            <person name="Kresovich S."/>
        </authorList>
    </citation>
    <scope>NUCLEOTIDE SEQUENCE</scope>
</reference>
<feature type="transmembrane region" description="Helical" evidence="5">
    <location>
        <begin position="101"/>
        <end position="119"/>
    </location>
</feature>
<evidence type="ECO:0000313" key="7">
    <source>
        <dbReference type="Proteomes" id="UP000807115"/>
    </source>
</evidence>
<dbReference type="GO" id="GO:0016020">
    <property type="term" value="C:membrane"/>
    <property type="evidence" value="ECO:0007669"/>
    <property type="project" value="UniProtKB-SubCell"/>
</dbReference>
<evidence type="ECO:0000256" key="4">
    <source>
        <dbReference type="ARBA" id="ARBA00023136"/>
    </source>
</evidence>
<feature type="transmembrane region" description="Helical" evidence="5">
    <location>
        <begin position="156"/>
        <end position="179"/>
    </location>
</feature>
<comment type="similarity">
    <text evidence="5">Belongs to the BI1 family.</text>
</comment>
<dbReference type="EMBL" id="CM027684">
    <property type="protein sequence ID" value="KAG0530375.1"/>
    <property type="molecule type" value="Genomic_DNA"/>
</dbReference>
<comment type="caution">
    <text evidence="6">The sequence shown here is derived from an EMBL/GenBank/DDBJ whole genome shotgun (WGS) entry which is preliminary data.</text>
</comment>
<feature type="transmembrane region" description="Helical" evidence="5">
    <location>
        <begin position="247"/>
        <end position="268"/>
    </location>
</feature>
<evidence type="ECO:0000256" key="2">
    <source>
        <dbReference type="ARBA" id="ARBA00022692"/>
    </source>
</evidence>
<dbReference type="PANTHER" id="PTHR23291">
    <property type="entry name" value="BAX INHIBITOR-RELATED"/>
    <property type="match status" value="1"/>
</dbReference>
<accession>A0A921QZY9</accession>